<protein>
    <recommendedName>
        <fullName evidence="2">Arginyl-tRNA synthetase catalytic core domain-containing protein</fullName>
    </recommendedName>
</protein>
<dbReference type="InterPro" id="IPR009080">
    <property type="entry name" value="tRNAsynth_Ia_anticodon-bd"/>
</dbReference>
<dbReference type="InterPro" id="IPR001278">
    <property type="entry name" value="Arg-tRNA-ligase"/>
</dbReference>
<accession>A0AAN9IQV5</accession>
<organism evidence="3 4">
    <name type="scientific">Clitoria ternatea</name>
    <name type="common">Butterfly pea</name>
    <dbReference type="NCBI Taxonomy" id="43366"/>
    <lineage>
        <taxon>Eukaryota</taxon>
        <taxon>Viridiplantae</taxon>
        <taxon>Streptophyta</taxon>
        <taxon>Embryophyta</taxon>
        <taxon>Tracheophyta</taxon>
        <taxon>Spermatophyta</taxon>
        <taxon>Magnoliopsida</taxon>
        <taxon>eudicotyledons</taxon>
        <taxon>Gunneridae</taxon>
        <taxon>Pentapetalae</taxon>
        <taxon>rosids</taxon>
        <taxon>fabids</taxon>
        <taxon>Fabales</taxon>
        <taxon>Fabaceae</taxon>
        <taxon>Papilionoideae</taxon>
        <taxon>50 kb inversion clade</taxon>
        <taxon>NPAAA clade</taxon>
        <taxon>indigoferoid/millettioid clade</taxon>
        <taxon>Phaseoleae</taxon>
        <taxon>Clitoria</taxon>
    </lineage>
</organism>
<sequence length="120" mass="13517">MLVEGINTWAPQLPVKWWVLVDFSSPNIAKEMHVGYLGSAIIGDTLAQMLEYANSTPLLPLFFLHVLARVSTNQYADLKINRLTNYTFNFDHMLNDKGNTAVYLQYAHARICSIIKKSGG</sequence>
<dbReference type="PANTHER" id="PTHR11956:SF5">
    <property type="entry name" value="ARGININE--TRNA LIGASE, CYTOPLASMIC"/>
    <property type="match status" value="1"/>
</dbReference>
<comment type="similarity">
    <text evidence="1">Belongs to the class-I aminoacyl-tRNA synthetase family.</text>
</comment>
<dbReference type="Gene3D" id="1.10.730.10">
    <property type="entry name" value="Isoleucyl-tRNA Synthetase, Domain 1"/>
    <property type="match status" value="1"/>
</dbReference>
<keyword evidence="1" id="KW-0547">Nucleotide-binding</keyword>
<dbReference type="GO" id="GO:0004814">
    <property type="term" value="F:arginine-tRNA ligase activity"/>
    <property type="evidence" value="ECO:0007669"/>
    <property type="project" value="InterPro"/>
</dbReference>
<evidence type="ECO:0000256" key="1">
    <source>
        <dbReference type="RuleBase" id="RU363038"/>
    </source>
</evidence>
<dbReference type="SUPFAM" id="SSF47323">
    <property type="entry name" value="Anticodon-binding domain of a subclass of class I aminoacyl-tRNA synthetases"/>
    <property type="match status" value="1"/>
</dbReference>
<dbReference type="GO" id="GO:0005524">
    <property type="term" value="F:ATP binding"/>
    <property type="evidence" value="ECO:0007669"/>
    <property type="project" value="UniProtKB-KW"/>
</dbReference>
<feature type="domain" description="Arginyl-tRNA synthetase catalytic core" evidence="2">
    <location>
        <begin position="10"/>
        <end position="53"/>
    </location>
</feature>
<evidence type="ECO:0000259" key="2">
    <source>
        <dbReference type="Pfam" id="PF00750"/>
    </source>
</evidence>
<keyword evidence="1" id="KW-0436">Ligase</keyword>
<reference evidence="3 4" key="1">
    <citation type="submission" date="2024-01" db="EMBL/GenBank/DDBJ databases">
        <title>The genomes of 5 underutilized Papilionoideae crops provide insights into root nodulation and disease resistance.</title>
        <authorList>
            <person name="Yuan L."/>
        </authorList>
    </citation>
    <scope>NUCLEOTIDE SEQUENCE [LARGE SCALE GENOMIC DNA]</scope>
    <source>
        <strain evidence="3">LY-2023</strain>
        <tissue evidence="3">Leaf</tissue>
    </source>
</reference>
<dbReference type="InterPro" id="IPR014729">
    <property type="entry name" value="Rossmann-like_a/b/a_fold"/>
</dbReference>
<dbReference type="PRINTS" id="PR01038">
    <property type="entry name" value="TRNASYNTHARG"/>
</dbReference>
<dbReference type="SUPFAM" id="SSF52374">
    <property type="entry name" value="Nucleotidylyl transferase"/>
    <property type="match status" value="1"/>
</dbReference>
<dbReference type="PANTHER" id="PTHR11956">
    <property type="entry name" value="ARGINYL-TRNA SYNTHETASE"/>
    <property type="match status" value="1"/>
</dbReference>
<keyword evidence="1" id="KW-0030">Aminoacyl-tRNA synthetase</keyword>
<dbReference type="EMBL" id="JAYKXN010000005">
    <property type="protein sequence ID" value="KAK7284603.1"/>
    <property type="molecule type" value="Genomic_DNA"/>
</dbReference>
<dbReference type="InterPro" id="IPR035684">
    <property type="entry name" value="ArgRS_core"/>
</dbReference>
<comment type="caution">
    <text evidence="3">The sequence shown here is derived from an EMBL/GenBank/DDBJ whole genome shotgun (WGS) entry which is preliminary data.</text>
</comment>
<evidence type="ECO:0000313" key="4">
    <source>
        <dbReference type="Proteomes" id="UP001359559"/>
    </source>
</evidence>
<proteinExistence type="inferred from homology"/>
<dbReference type="AlphaFoldDB" id="A0AAN9IQV5"/>
<gene>
    <name evidence="3" type="ORF">RJT34_19352</name>
</gene>
<keyword evidence="1" id="KW-0067">ATP-binding</keyword>
<evidence type="ECO:0000313" key="3">
    <source>
        <dbReference type="EMBL" id="KAK7284603.1"/>
    </source>
</evidence>
<dbReference type="Pfam" id="PF00750">
    <property type="entry name" value="tRNA-synt_1d"/>
    <property type="match status" value="1"/>
</dbReference>
<dbReference type="Proteomes" id="UP001359559">
    <property type="component" value="Unassembled WGS sequence"/>
</dbReference>
<name>A0AAN9IQV5_CLITE</name>
<dbReference type="GO" id="GO:0006420">
    <property type="term" value="P:arginyl-tRNA aminoacylation"/>
    <property type="evidence" value="ECO:0007669"/>
    <property type="project" value="InterPro"/>
</dbReference>
<keyword evidence="4" id="KW-1185">Reference proteome</keyword>
<dbReference type="Gene3D" id="3.40.50.620">
    <property type="entry name" value="HUPs"/>
    <property type="match status" value="1"/>
</dbReference>
<keyword evidence="1" id="KW-0648">Protein biosynthesis</keyword>